<sequence>MLTIGVDIGGTKVAAGVVDEQGAILERVQQPTPSHSPTAVEDAVVEVVRRLRRRHEVVAVGIGAAGWVDTDQATVRFSPHLAWRNEPIRDRLGERLDLPLVVDNDANAAAWAEYRFGAGRESSVMICITLGTGIGGAVVLNGELFRGRYGMAGEFGHMGVVPGGHWCPCGNRGCWEQYSSGNALERDARQLAEARSPQAHALLAAVGSPDRITGLDVSAAAMAGDPMCVELISDVGHWLGLGLANLAAAFDPDLFVVGGGVSENGALLLDPAQRAFDRTLTGRGFRPSATLALAELGSAAGLIGAADLARQSIEQPPGRGEGFWPRRRWRHRRTRRRPLATRLSVVGEAAERSRAQRPARGQGAG</sequence>
<dbReference type="InterPro" id="IPR004654">
    <property type="entry name" value="ROK_glcA"/>
</dbReference>
<dbReference type="InterPro" id="IPR043129">
    <property type="entry name" value="ATPase_NBD"/>
</dbReference>
<evidence type="ECO:0000256" key="6">
    <source>
        <dbReference type="ARBA" id="ARBA00022777"/>
    </source>
</evidence>
<keyword evidence="11" id="KW-1185">Reference proteome</keyword>
<evidence type="ECO:0000256" key="9">
    <source>
        <dbReference type="SAM" id="MobiDB-lite"/>
    </source>
</evidence>
<keyword evidence="7" id="KW-0067">ATP-binding</keyword>
<reference evidence="10 11" key="1">
    <citation type="submission" date="2019-12" db="EMBL/GenBank/DDBJ databases">
        <title>Auraticoccus cholistani sp. nov., an actinomycete isolated from soil of Cholistan desert.</title>
        <authorList>
            <person name="Cheema M.T."/>
        </authorList>
    </citation>
    <scope>NUCLEOTIDE SEQUENCE [LARGE SCALE GENOMIC DNA]</scope>
    <source>
        <strain evidence="10 11">F435</strain>
    </source>
</reference>
<dbReference type="PANTHER" id="PTHR18964:SF173">
    <property type="entry name" value="GLUCOKINASE"/>
    <property type="match status" value="1"/>
</dbReference>
<dbReference type="Gene3D" id="3.30.420.40">
    <property type="match status" value="2"/>
</dbReference>
<keyword evidence="6 10" id="KW-0418">Kinase</keyword>
<feature type="region of interest" description="Disordered" evidence="9">
    <location>
        <begin position="340"/>
        <end position="365"/>
    </location>
</feature>
<gene>
    <name evidence="10" type="ORF">GC722_15115</name>
</gene>
<proteinExistence type="inferred from homology"/>
<name>A0A6A9V1K4_9ACTN</name>
<dbReference type="GO" id="GO:0004340">
    <property type="term" value="F:glucokinase activity"/>
    <property type="evidence" value="ECO:0007669"/>
    <property type="project" value="UniProtKB-EC"/>
</dbReference>
<dbReference type="GO" id="GO:0005524">
    <property type="term" value="F:ATP binding"/>
    <property type="evidence" value="ECO:0007669"/>
    <property type="project" value="UniProtKB-KW"/>
</dbReference>
<organism evidence="10 11">
    <name type="scientific">Auraticoccus cholistanensis</name>
    <dbReference type="NCBI Taxonomy" id="2656650"/>
    <lineage>
        <taxon>Bacteria</taxon>
        <taxon>Bacillati</taxon>
        <taxon>Actinomycetota</taxon>
        <taxon>Actinomycetes</taxon>
        <taxon>Propionibacteriales</taxon>
        <taxon>Propionibacteriaceae</taxon>
        <taxon>Auraticoccus</taxon>
    </lineage>
</organism>
<dbReference type="NCBIfam" id="TIGR00744">
    <property type="entry name" value="ROK_glcA_fam"/>
    <property type="match status" value="1"/>
</dbReference>
<dbReference type="Proteomes" id="UP000435304">
    <property type="component" value="Unassembled WGS sequence"/>
</dbReference>
<evidence type="ECO:0000313" key="10">
    <source>
        <dbReference type="EMBL" id="MVA77340.1"/>
    </source>
</evidence>
<dbReference type="GO" id="GO:0006096">
    <property type="term" value="P:glycolytic process"/>
    <property type="evidence" value="ECO:0007669"/>
    <property type="project" value="InterPro"/>
</dbReference>
<accession>A0A6A9V1K4</accession>
<evidence type="ECO:0000313" key="11">
    <source>
        <dbReference type="Proteomes" id="UP000435304"/>
    </source>
</evidence>
<dbReference type="GO" id="GO:0005737">
    <property type="term" value="C:cytoplasm"/>
    <property type="evidence" value="ECO:0007669"/>
    <property type="project" value="InterPro"/>
</dbReference>
<evidence type="ECO:0000256" key="5">
    <source>
        <dbReference type="ARBA" id="ARBA00022741"/>
    </source>
</evidence>
<evidence type="ECO:0000256" key="8">
    <source>
        <dbReference type="ARBA" id="ARBA00032386"/>
    </source>
</evidence>
<comment type="similarity">
    <text evidence="1">Belongs to the ROK (NagC/XylR) family.</text>
</comment>
<dbReference type="SUPFAM" id="SSF53067">
    <property type="entry name" value="Actin-like ATPase domain"/>
    <property type="match status" value="1"/>
</dbReference>
<keyword evidence="5" id="KW-0547">Nucleotide-binding</keyword>
<protein>
    <recommendedName>
        <fullName evidence="3">Glucokinase</fullName>
        <ecNumber evidence="2">2.7.1.2</ecNumber>
    </recommendedName>
    <alternativeName>
        <fullName evidence="8">Glucose kinase</fullName>
    </alternativeName>
</protein>
<keyword evidence="4 10" id="KW-0808">Transferase</keyword>
<evidence type="ECO:0000256" key="3">
    <source>
        <dbReference type="ARBA" id="ARBA00014701"/>
    </source>
</evidence>
<dbReference type="PANTHER" id="PTHR18964">
    <property type="entry name" value="ROK (REPRESSOR, ORF, KINASE) FAMILY"/>
    <property type="match status" value="1"/>
</dbReference>
<dbReference type="Pfam" id="PF00480">
    <property type="entry name" value="ROK"/>
    <property type="match status" value="1"/>
</dbReference>
<dbReference type="EC" id="2.7.1.2" evidence="2"/>
<dbReference type="RefSeq" id="WP_331714917.1">
    <property type="nucleotide sequence ID" value="NZ_WPCU01000010.1"/>
</dbReference>
<dbReference type="InterPro" id="IPR000600">
    <property type="entry name" value="ROK"/>
</dbReference>
<dbReference type="PROSITE" id="PS01125">
    <property type="entry name" value="ROK"/>
    <property type="match status" value="1"/>
</dbReference>
<evidence type="ECO:0000256" key="7">
    <source>
        <dbReference type="ARBA" id="ARBA00022840"/>
    </source>
</evidence>
<evidence type="ECO:0000256" key="4">
    <source>
        <dbReference type="ARBA" id="ARBA00022679"/>
    </source>
</evidence>
<evidence type="ECO:0000256" key="2">
    <source>
        <dbReference type="ARBA" id="ARBA00012323"/>
    </source>
</evidence>
<evidence type="ECO:0000256" key="1">
    <source>
        <dbReference type="ARBA" id="ARBA00006479"/>
    </source>
</evidence>
<comment type="caution">
    <text evidence="10">The sequence shown here is derived from an EMBL/GenBank/DDBJ whole genome shotgun (WGS) entry which is preliminary data.</text>
</comment>
<dbReference type="AlphaFoldDB" id="A0A6A9V1K4"/>
<dbReference type="InterPro" id="IPR049874">
    <property type="entry name" value="ROK_cs"/>
</dbReference>
<dbReference type="EMBL" id="WPCU01000010">
    <property type="protein sequence ID" value="MVA77340.1"/>
    <property type="molecule type" value="Genomic_DNA"/>
</dbReference>